<dbReference type="OrthoDB" id="1433098at2759"/>
<dbReference type="GO" id="GO:0005829">
    <property type="term" value="C:cytosol"/>
    <property type="evidence" value="ECO:0007669"/>
    <property type="project" value="TreeGrafter"/>
</dbReference>
<name>A0A834XGD6_9FABA</name>
<dbReference type="GO" id="GO:0005850">
    <property type="term" value="C:eukaryotic translation initiation factor 2 complex"/>
    <property type="evidence" value="ECO:0007669"/>
    <property type="project" value="TreeGrafter"/>
</dbReference>
<evidence type="ECO:0000256" key="3">
    <source>
        <dbReference type="ARBA" id="ARBA00023134"/>
    </source>
</evidence>
<dbReference type="InterPro" id="IPR050543">
    <property type="entry name" value="eIF2G"/>
</dbReference>
<dbReference type="Gene3D" id="3.40.50.300">
    <property type="entry name" value="P-loop containing nucleotide triphosphate hydrolases"/>
    <property type="match status" value="1"/>
</dbReference>
<dbReference type="Proteomes" id="UP000634136">
    <property type="component" value="Unassembled WGS sequence"/>
</dbReference>
<dbReference type="Gene3D" id="2.40.30.10">
    <property type="entry name" value="Translation factors"/>
    <property type="match status" value="1"/>
</dbReference>
<accession>A0A834XGD6</accession>
<evidence type="ECO:0000313" key="5">
    <source>
        <dbReference type="Proteomes" id="UP000634136"/>
    </source>
</evidence>
<protein>
    <submittedName>
        <fullName evidence="4">Retrovirus-related Pol polyprotein from transposon TNT 1-94</fullName>
    </submittedName>
</protein>
<dbReference type="GO" id="GO:0005525">
    <property type="term" value="F:GTP binding"/>
    <property type="evidence" value="ECO:0007669"/>
    <property type="project" value="UniProtKB-KW"/>
</dbReference>
<dbReference type="GO" id="GO:0003743">
    <property type="term" value="F:translation initiation factor activity"/>
    <property type="evidence" value="ECO:0007669"/>
    <property type="project" value="TreeGrafter"/>
</dbReference>
<keyword evidence="5" id="KW-1185">Reference proteome</keyword>
<gene>
    <name evidence="4" type="ORF">G2W53_000840</name>
</gene>
<evidence type="ECO:0000256" key="2">
    <source>
        <dbReference type="ARBA" id="ARBA00022917"/>
    </source>
</evidence>
<dbReference type="InterPro" id="IPR027417">
    <property type="entry name" value="P-loop_NTPase"/>
</dbReference>
<reference evidence="4" key="1">
    <citation type="submission" date="2020-09" db="EMBL/GenBank/DDBJ databases">
        <title>Genome-Enabled Discovery of Anthraquinone Biosynthesis in Senna tora.</title>
        <authorList>
            <person name="Kang S.-H."/>
            <person name="Pandey R.P."/>
            <person name="Lee C.-M."/>
            <person name="Sim J.-S."/>
            <person name="Jeong J.-T."/>
            <person name="Choi B.-S."/>
            <person name="Jung M."/>
            <person name="Ginzburg D."/>
            <person name="Zhao K."/>
            <person name="Won S.Y."/>
            <person name="Oh T.-J."/>
            <person name="Yu Y."/>
            <person name="Kim N.-H."/>
            <person name="Lee O.R."/>
            <person name="Lee T.-H."/>
            <person name="Bashyal P."/>
            <person name="Kim T.-S."/>
            <person name="Lee W.-H."/>
            <person name="Kawkins C."/>
            <person name="Kim C.-K."/>
            <person name="Kim J.S."/>
            <person name="Ahn B.O."/>
            <person name="Rhee S.Y."/>
            <person name="Sohng J.K."/>
        </authorList>
    </citation>
    <scope>NUCLEOTIDE SEQUENCE</scope>
    <source>
        <tissue evidence="4">Leaf</tissue>
    </source>
</reference>
<keyword evidence="2" id="KW-0648">Protein biosynthesis</keyword>
<sequence length="308" mass="34860">MFLLWIARVMNHDILMATMLSGAAIMDGALLLISANESCPQPQTSEHLAAIDIMPQLKYNIDVVCEHIVKKIPIPKRNFVSPPNMIVIRSFDVNKPGGNNKPFKKTRKEYVLAFKKLHEYVPISSLVPLQIFSNSTSAIRAWFVWSPLGVGVSRDQEVLTEVQGTVKRMADMGCSVNGMEKLNSNNYNTWSTRMRFYLLSQDLWSLVGGEETQPLTGEEDLKKWKVRAGKAMYVLSVMVEDDILHHIKEAKTPKEAWDALIGLYARTNDAKLQHLENELLSMSQQNMTIGEYFSKVKSICQEISKLDP</sequence>
<dbReference type="Pfam" id="PF14223">
    <property type="entry name" value="Retrotran_gag_2"/>
    <property type="match status" value="1"/>
</dbReference>
<comment type="caution">
    <text evidence="4">The sequence shown here is derived from an EMBL/GenBank/DDBJ whole genome shotgun (WGS) entry which is preliminary data.</text>
</comment>
<proteinExistence type="predicted"/>
<keyword evidence="1" id="KW-0547">Nucleotide-binding</keyword>
<dbReference type="GO" id="GO:0000049">
    <property type="term" value="F:tRNA binding"/>
    <property type="evidence" value="ECO:0007669"/>
    <property type="project" value="TreeGrafter"/>
</dbReference>
<dbReference type="AlphaFoldDB" id="A0A834XGD6"/>
<evidence type="ECO:0000313" key="4">
    <source>
        <dbReference type="EMBL" id="KAF7843935.1"/>
    </source>
</evidence>
<dbReference type="PANTHER" id="PTHR42854:SF3">
    <property type="entry name" value="EUKARYOTIC TRANSLATION INITIATION FACTOR 2 SUBUNIT 3-RELATED"/>
    <property type="match status" value="1"/>
</dbReference>
<dbReference type="EMBL" id="JAAIUW010000001">
    <property type="protein sequence ID" value="KAF7843935.1"/>
    <property type="molecule type" value="Genomic_DNA"/>
</dbReference>
<dbReference type="PANTHER" id="PTHR42854">
    <property type="entry name" value="EUKARYOTIC TRANSLATION INITIATION FACTOR 2 SUBUNIT 3 FAMILY MEMBER"/>
    <property type="match status" value="1"/>
</dbReference>
<dbReference type="GO" id="GO:0001731">
    <property type="term" value="P:formation of translation preinitiation complex"/>
    <property type="evidence" value="ECO:0007669"/>
    <property type="project" value="TreeGrafter"/>
</dbReference>
<evidence type="ECO:0000256" key="1">
    <source>
        <dbReference type="ARBA" id="ARBA00022741"/>
    </source>
</evidence>
<keyword evidence="3" id="KW-0342">GTP-binding</keyword>
<organism evidence="4 5">
    <name type="scientific">Senna tora</name>
    <dbReference type="NCBI Taxonomy" id="362788"/>
    <lineage>
        <taxon>Eukaryota</taxon>
        <taxon>Viridiplantae</taxon>
        <taxon>Streptophyta</taxon>
        <taxon>Embryophyta</taxon>
        <taxon>Tracheophyta</taxon>
        <taxon>Spermatophyta</taxon>
        <taxon>Magnoliopsida</taxon>
        <taxon>eudicotyledons</taxon>
        <taxon>Gunneridae</taxon>
        <taxon>Pentapetalae</taxon>
        <taxon>rosids</taxon>
        <taxon>fabids</taxon>
        <taxon>Fabales</taxon>
        <taxon>Fabaceae</taxon>
        <taxon>Caesalpinioideae</taxon>
        <taxon>Cassia clade</taxon>
        <taxon>Senna</taxon>
    </lineage>
</organism>